<dbReference type="AlphaFoldDB" id="A0A7W9CBP5"/>
<dbReference type="EMBL" id="JACHMU010000001">
    <property type="protein sequence ID" value="MBB5742651.1"/>
    <property type="molecule type" value="Genomic_DNA"/>
</dbReference>
<reference evidence="1 2" key="1">
    <citation type="submission" date="2020-08" db="EMBL/GenBank/DDBJ databases">
        <title>Sequencing the genomes of 1000 actinobacteria strains.</title>
        <authorList>
            <person name="Klenk H.-P."/>
        </authorList>
    </citation>
    <scope>NUCLEOTIDE SEQUENCE [LARGE SCALE GENOMIC DNA]</scope>
    <source>
        <strain evidence="1 2">DSM 24823</strain>
    </source>
</reference>
<name>A0A7W9CBP5_9MICO</name>
<dbReference type="Proteomes" id="UP000517712">
    <property type="component" value="Unassembled WGS sequence"/>
</dbReference>
<keyword evidence="2" id="KW-1185">Reference proteome</keyword>
<comment type="caution">
    <text evidence="1">The sequence shown here is derived from an EMBL/GenBank/DDBJ whole genome shotgun (WGS) entry which is preliminary data.</text>
</comment>
<evidence type="ECO:0000313" key="2">
    <source>
        <dbReference type="Proteomes" id="UP000517712"/>
    </source>
</evidence>
<protein>
    <submittedName>
        <fullName evidence="1">Uncharacterized protein</fullName>
    </submittedName>
</protein>
<evidence type="ECO:0000313" key="1">
    <source>
        <dbReference type="EMBL" id="MBB5742651.1"/>
    </source>
</evidence>
<sequence length="434" mass="46030">MTDDLEITHGGAIAVDPQALRAVADALCALAPRIADAATDARRAHALLVGLPGASERVDTVALWASAARCEALHEECRTAGENTRLASDAYELVERRAELAGLALQDDARAAAVRDRIAELEESDPRIVEMEAWLVAGWEKRRFDGLREQYDLGWPGTVDGPGLDLGVFFAMAATVGGSGAGTLPPGASLTGSGGPVSVRPVRTESPIAPPTSLAEAFRRFPASDGAQIKVEKYTMADGSRRYALYEKGTQALGVFGREEPFDMVSNLELYRGQESASYAATVAALEAAGAQPGDQVDVYAHSQAAMNAAYLSSQSEFDVRVQVTAGSPVHPAVADDQLLIELRHTDDVVSALAGGGSPAGTGSQDSIVVTRVGDPVRGPQDLIGYTHFEGRYIETAELVDASADVRLEAIRDRWRELNEAVSIESTEFVARRG</sequence>
<dbReference type="RefSeq" id="WP_184282197.1">
    <property type="nucleotide sequence ID" value="NZ_BAAAPG010000001.1"/>
</dbReference>
<proteinExistence type="predicted"/>
<gene>
    <name evidence="1" type="ORF">HD600_001148</name>
</gene>
<organism evidence="1 2">
    <name type="scientific">Microbacterium ginsengiterrae</name>
    <dbReference type="NCBI Taxonomy" id="546115"/>
    <lineage>
        <taxon>Bacteria</taxon>
        <taxon>Bacillati</taxon>
        <taxon>Actinomycetota</taxon>
        <taxon>Actinomycetes</taxon>
        <taxon>Micrococcales</taxon>
        <taxon>Microbacteriaceae</taxon>
        <taxon>Microbacterium</taxon>
    </lineage>
</organism>
<accession>A0A7W9CBP5</accession>